<dbReference type="EMBL" id="JAMXLY010000033">
    <property type="protein sequence ID" value="MCO6025930.1"/>
    <property type="molecule type" value="Genomic_DNA"/>
</dbReference>
<keyword evidence="5" id="KW-1185">Reference proteome</keyword>
<evidence type="ECO:0000259" key="3">
    <source>
        <dbReference type="Pfam" id="PF00534"/>
    </source>
</evidence>
<keyword evidence="1" id="KW-0808">Transferase</keyword>
<dbReference type="RefSeq" id="WP_252761288.1">
    <property type="nucleotide sequence ID" value="NZ_JAMXLY010000033.1"/>
</dbReference>
<gene>
    <name evidence="4" type="ORF">NG821_08790</name>
</gene>
<dbReference type="Pfam" id="PF00534">
    <property type="entry name" value="Glycos_transf_1"/>
    <property type="match status" value="1"/>
</dbReference>
<keyword evidence="2" id="KW-0472">Membrane</keyword>
<keyword evidence="2" id="KW-1133">Transmembrane helix</keyword>
<organism evidence="4 5">
    <name type="scientific">Segatella cerevisiae</name>
    <dbReference type="NCBI Taxonomy" id="2053716"/>
    <lineage>
        <taxon>Bacteria</taxon>
        <taxon>Pseudomonadati</taxon>
        <taxon>Bacteroidota</taxon>
        <taxon>Bacteroidia</taxon>
        <taxon>Bacteroidales</taxon>
        <taxon>Prevotellaceae</taxon>
        <taxon>Segatella</taxon>
    </lineage>
</organism>
<accession>A0ABT1BYP5</accession>
<feature type="domain" description="Glycosyl transferase family 1" evidence="3">
    <location>
        <begin position="208"/>
        <end position="316"/>
    </location>
</feature>
<proteinExistence type="predicted"/>
<evidence type="ECO:0000313" key="4">
    <source>
        <dbReference type="EMBL" id="MCO6025930.1"/>
    </source>
</evidence>
<feature type="transmembrane region" description="Helical" evidence="2">
    <location>
        <begin position="69"/>
        <end position="87"/>
    </location>
</feature>
<reference evidence="4 5" key="1">
    <citation type="submission" date="2022-06" db="EMBL/GenBank/DDBJ databases">
        <title>A taxonomic note on the genus Prevotella: Description of four novel genera and emended description of the genera Hallella and Xylanibacter.</title>
        <authorList>
            <person name="Hitch T.C.A."/>
        </authorList>
    </citation>
    <scope>NUCLEOTIDE SEQUENCE [LARGE SCALE GENOMIC DNA]</scope>
    <source>
        <strain evidence="4 5">DSM 100619</strain>
    </source>
</reference>
<dbReference type="PANTHER" id="PTHR46401">
    <property type="entry name" value="GLYCOSYLTRANSFERASE WBBK-RELATED"/>
    <property type="match status" value="1"/>
</dbReference>
<dbReference type="SUPFAM" id="SSF53756">
    <property type="entry name" value="UDP-Glycosyltransferase/glycogen phosphorylase"/>
    <property type="match status" value="1"/>
</dbReference>
<name>A0ABT1BYP5_9BACT</name>
<dbReference type="PANTHER" id="PTHR46401:SF2">
    <property type="entry name" value="GLYCOSYLTRANSFERASE WBBK-RELATED"/>
    <property type="match status" value="1"/>
</dbReference>
<comment type="caution">
    <text evidence="4">The sequence shown here is derived from an EMBL/GenBank/DDBJ whole genome shotgun (WGS) entry which is preliminary data.</text>
</comment>
<dbReference type="InterPro" id="IPR001296">
    <property type="entry name" value="Glyco_trans_1"/>
</dbReference>
<keyword evidence="2" id="KW-0812">Transmembrane</keyword>
<evidence type="ECO:0000256" key="2">
    <source>
        <dbReference type="SAM" id="Phobius"/>
    </source>
</evidence>
<protein>
    <submittedName>
        <fullName evidence="4">Glycosyltransferase</fullName>
    </submittedName>
</protein>
<dbReference type="Proteomes" id="UP001204015">
    <property type="component" value="Unassembled WGS sequence"/>
</dbReference>
<sequence length="335" mass="38525">MKKKLFFILTSSAKVGNFFNSKLFMTFKANFDGDIIPIFSRSDENRHLSASEKFALIYHAFKASKKSDIILLWGEGGLFFLLLALIYRKRHLVFYNLIYYYDDIQSMKSKVIFHLIKKSLQSGYLRATVNSEKLPNIYSSIFDCPPTFFPLVHDFMEVSDFHVINKLDKKARYIFFGGKAERDVPNFINIVKSLPQYDFVCAISSKMKVAEMDLLSNLKVYTDISLQKFDEILGNAYICCIPLKSKFPCGLLVLMKAACCGIPIVASETFSTITIIPDRHYGFLSPIGDYKSMVKQIERLMDDEKLYDNISQRNKNRSKLFSLENTGKELASLFK</sequence>
<evidence type="ECO:0000256" key="1">
    <source>
        <dbReference type="ARBA" id="ARBA00022679"/>
    </source>
</evidence>
<dbReference type="Gene3D" id="3.40.50.2000">
    <property type="entry name" value="Glycogen Phosphorylase B"/>
    <property type="match status" value="1"/>
</dbReference>
<evidence type="ECO:0000313" key="5">
    <source>
        <dbReference type="Proteomes" id="UP001204015"/>
    </source>
</evidence>